<organism evidence="3 4">
    <name type="scientific">Funneliformis caledonium</name>
    <dbReference type="NCBI Taxonomy" id="1117310"/>
    <lineage>
        <taxon>Eukaryota</taxon>
        <taxon>Fungi</taxon>
        <taxon>Fungi incertae sedis</taxon>
        <taxon>Mucoromycota</taxon>
        <taxon>Glomeromycotina</taxon>
        <taxon>Glomeromycetes</taxon>
        <taxon>Glomerales</taxon>
        <taxon>Glomeraceae</taxon>
        <taxon>Funneliformis</taxon>
    </lineage>
</organism>
<keyword evidence="1" id="KW-0863">Zinc-finger</keyword>
<dbReference type="GO" id="GO:0008270">
    <property type="term" value="F:zinc ion binding"/>
    <property type="evidence" value="ECO:0007669"/>
    <property type="project" value="UniProtKB-KW"/>
</dbReference>
<accession>A0A9N9FS28</accession>
<dbReference type="AlphaFoldDB" id="A0A9N9FS28"/>
<evidence type="ECO:0000313" key="3">
    <source>
        <dbReference type="EMBL" id="CAG8557942.1"/>
    </source>
</evidence>
<reference evidence="3" key="1">
    <citation type="submission" date="2021-06" db="EMBL/GenBank/DDBJ databases">
        <authorList>
            <person name="Kallberg Y."/>
            <person name="Tangrot J."/>
            <person name="Rosling A."/>
        </authorList>
    </citation>
    <scope>NUCLEOTIDE SEQUENCE</scope>
    <source>
        <strain evidence="3">UK204</strain>
    </source>
</reference>
<protein>
    <submittedName>
        <fullName evidence="3">2350_t:CDS:1</fullName>
    </submittedName>
</protein>
<proteinExistence type="predicted"/>
<keyword evidence="1" id="KW-0479">Metal-binding</keyword>
<gene>
    <name evidence="3" type="ORF">FCALED_LOCUS6451</name>
</gene>
<keyword evidence="1" id="KW-0862">Zinc</keyword>
<dbReference type="SUPFAM" id="SSF57756">
    <property type="entry name" value="Retrovirus zinc finger-like domains"/>
    <property type="match status" value="1"/>
</dbReference>
<feature type="domain" description="CCHC-type" evidence="2">
    <location>
        <begin position="79"/>
        <end position="92"/>
    </location>
</feature>
<evidence type="ECO:0000259" key="2">
    <source>
        <dbReference type="PROSITE" id="PS50158"/>
    </source>
</evidence>
<dbReference type="Proteomes" id="UP000789570">
    <property type="component" value="Unassembled WGS sequence"/>
</dbReference>
<sequence>MTMLKKHLNLAIRTDSVDELIGLFRGRPLKRLKSAAEIDKSKRPLKELTNINQIVEQDSSNYAETSVARAIRERGQRICRKCGKFGHYQKNCNK</sequence>
<dbReference type="InterPro" id="IPR001878">
    <property type="entry name" value="Znf_CCHC"/>
</dbReference>
<evidence type="ECO:0000313" key="4">
    <source>
        <dbReference type="Proteomes" id="UP000789570"/>
    </source>
</evidence>
<evidence type="ECO:0000256" key="1">
    <source>
        <dbReference type="PROSITE-ProRule" id="PRU00047"/>
    </source>
</evidence>
<keyword evidence="4" id="KW-1185">Reference proteome</keyword>
<dbReference type="OrthoDB" id="2356428at2759"/>
<dbReference type="EMBL" id="CAJVPQ010001544">
    <property type="protein sequence ID" value="CAG8557942.1"/>
    <property type="molecule type" value="Genomic_DNA"/>
</dbReference>
<dbReference type="GO" id="GO:0003676">
    <property type="term" value="F:nucleic acid binding"/>
    <property type="evidence" value="ECO:0007669"/>
    <property type="project" value="InterPro"/>
</dbReference>
<dbReference type="PROSITE" id="PS50158">
    <property type="entry name" value="ZF_CCHC"/>
    <property type="match status" value="1"/>
</dbReference>
<name>A0A9N9FS28_9GLOM</name>
<dbReference type="InterPro" id="IPR036875">
    <property type="entry name" value="Znf_CCHC_sf"/>
</dbReference>
<comment type="caution">
    <text evidence="3">The sequence shown here is derived from an EMBL/GenBank/DDBJ whole genome shotgun (WGS) entry which is preliminary data.</text>
</comment>